<evidence type="ECO:0000259" key="1">
    <source>
        <dbReference type="Pfam" id="PF24963"/>
    </source>
</evidence>
<dbReference type="EMBL" id="CP138335">
    <property type="protein sequence ID" value="XBW08315.1"/>
    <property type="molecule type" value="Genomic_DNA"/>
</dbReference>
<dbReference type="KEGG" id="sapp:SAC06_01815"/>
<dbReference type="Pfam" id="PF24963">
    <property type="entry name" value="DUF7768"/>
    <property type="match status" value="1"/>
</dbReference>
<proteinExistence type="predicted"/>
<sequence length="147" mass="16793">MSAARESDPRRNAEGYLNLTAFEALKRAQRKTFGYRPLVHICSPYSGDVEGNVAVAREFCRVAVARRKIPFAPHLLFPQFMNDRNPGERELAMFFNRILLAHCEAVWVYAGNLSAGMRQELQWARPLGLPVKYFTTNFEEARSCAPR</sequence>
<feature type="domain" description="DUF7768" evidence="1">
    <location>
        <begin position="37"/>
        <end position="134"/>
    </location>
</feature>
<reference evidence="2" key="1">
    <citation type="submission" date="2023-11" db="EMBL/GenBank/DDBJ databases">
        <title>Scrofimicrobium hongkongense sp. nov., isolated from a patient with peritonitis.</title>
        <authorList>
            <person name="Lao H.Y."/>
            <person name="Wong A.Y.P."/>
            <person name="Ng T.L."/>
            <person name="Wong R.Y.L."/>
            <person name="Yau M.C.Y."/>
            <person name="Lam J.Y.W."/>
            <person name="Siu G.K.H."/>
        </authorList>
    </citation>
    <scope>NUCLEOTIDE SEQUENCE</scope>
    <source>
        <strain evidence="2">R131</strain>
    </source>
</reference>
<evidence type="ECO:0000313" key="2">
    <source>
        <dbReference type="EMBL" id="XBW08315.1"/>
    </source>
</evidence>
<dbReference type="RefSeq" id="WP_350258514.1">
    <property type="nucleotide sequence ID" value="NZ_CP138335.1"/>
</dbReference>
<gene>
    <name evidence="2" type="ORF">SAC06_01815</name>
</gene>
<name>A0AAU7V7P0_9ACTO</name>
<dbReference type="AlphaFoldDB" id="A0AAU7V7P0"/>
<protein>
    <submittedName>
        <fullName evidence="2">DUF4406 domain-containing protein</fullName>
    </submittedName>
</protein>
<dbReference type="InterPro" id="IPR056670">
    <property type="entry name" value="DUF7768"/>
</dbReference>
<organism evidence="2">
    <name type="scientific">Scrofimicrobium appendicitidis</name>
    <dbReference type="NCBI Taxonomy" id="3079930"/>
    <lineage>
        <taxon>Bacteria</taxon>
        <taxon>Bacillati</taxon>
        <taxon>Actinomycetota</taxon>
        <taxon>Actinomycetes</taxon>
        <taxon>Actinomycetales</taxon>
        <taxon>Actinomycetaceae</taxon>
        <taxon>Scrofimicrobium</taxon>
    </lineage>
</organism>
<dbReference type="Gene3D" id="3.40.50.10400">
    <property type="entry name" value="Hypothetical protein PA1492"/>
    <property type="match status" value="1"/>
</dbReference>
<accession>A0AAU7V7P0</accession>